<sequence length="122" mass="13965">MTEELVQEIEKELNVKLPESYKWFLSHYGYGGIGGVLIQGVGLDKSLQVVDITRSLREYGLPGNLVVIENVDEYVYCLDTAQMNNNECPIVDWDQSTGIGKKQYNNLYSYLYDRFNDAVENL</sequence>
<dbReference type="InterPro" id="IPR018958">
    <property type="entry name" value="Knr4/Smi1-like_dom"/>
</dbReference>
<feature type="domain" description="Knr4/Smi1-like" evidence="1">
    <location>
        <begin position="1"/>
        <end position="113"/>
    </location>
</feature>
<dbReference type="InterPro" id="IPR037883">
    <property type="entry name" value="Knr4/Smi1-like_sf"/>
</dbReference>
<dbReference type="RefSeq" id="WP_082800067.1">
    <property type="nucleotide sequence ID" value="NZ_JARTFQ010000005.1"/>
</dbReference>
<dbReference type="SUPFAM" id="SSF160631">
    <property type="entry name" value="SMI1/KNR4-like"/>
    <property type="match status" value="1"/>
</dbReference>
<evidence type="ECO:0000259" key="1">
    <source>
        <dbReference type="SMART" id="SM00860"/>
    </source>
</evidence>
<proteinExistence type="predicted"/>
<gene>
    <name evidence="2" type="ORF">P9271_14305</name>
</gene>
<protein>
    <submittedName>
        <fullName evidence="2">SMI1/KNR4 family protein</fullName>
    </submittedName>
</protein>
<dbReference type="Gene3D" id="3.40.1580.10">
    <property type="entry name" value="SMI1/KNR4-like"/>
    <property type="match status" value="1"/>
</dbReference>
<organism evidence="2 3">
    <name type="scientific">Metabacillus fastidiosus</name>
    <dbReference type="NCBI Taxonomy" id="1458"/>
    <lineage>
        <taxon>Bacteria</taxon>
        <taxon>Bacillati</taxon>
        <taxon>Bacillota</taxon>
        <taxon>Bacilli</taxon>
        <taxon>Bacillales</taxon>
        <taxon>Bacillaceae</taxon>
        <taxon>Metabacillus</taxon>
    </lineage>
</organism>
<evidence type="ECO:0000313" key="3">
    <source>
        <dbReference type="Proteomes" id="UP001342826"/>
    </source>
</evidence>
<keyword evidence="3" id="KW-1185">Reference proteome</keyword>
<accession>A0ABU6NZD1</accession>
<comment type="caution">
    <text evidence="2">The sequence shown here is derived from an EMBL/GenBank/DDBJ whole genome shotgun (WGS) entry which is preliminary data.</text>
</comment>
<dbReference type="Proteomes" id="UP001342826">
    <property type="component" value="Unassembled WGS sequence"/>
</dbReference>
<dbReference type="Pfam" id="PF14567">
    <property type="entry name" value="SUKH_5"/>
    <property type="match status" value="1"/>
</dbReference>
<dbReference type="SMART" id="SM00860">
    <property type="entry name" value="SMI1_KNR4"/>
    <property type="match status" value="1"/>
</dbReference>
<evidence type="ECO:0000313" key="2">
    <source>
        <dbReference type="EMBL" id="MED4402487.1"/>
    </source>
</evidence>
<name>A0ABU6NZD1_9BACI</name>
<reference evidence="2 3" key="1">
    <citation type="submission" date="2023-03" db="EMBL/GenBank/DDBJ databases">
        <title>Bacillus Genome Sequencing.</title>
        <authorList>
            <person name="Dunlap C."/>
        </authorList>
    </citation>
    <scope>NUCLEOTIDE SEQUENCE [LARGE SCALE GENOMIC DNA]</scope>
    <source>
        <strain evidence="2 3">NRS-1717</strain>
    </source>
</reference>
<dbReference type="GeneID" id="301142648"/>
<dbReference type="EMBL" id="JARTFS010000012">
    <property type="protein sequence ID" value="MED4402487.1"/>
    <property type="molecule type" value="Genomic_DNA"/>
</dbReference>